<dbReference type="InterPro" id="IPR012678">
    <property type="entry name" value="Ribosomal_uL23/eL15/eS24_sf"/>
</dbReference>
<dbReference type="FunFam" id="3.30.70.330:FF:000001">
    <property type="entry name" value="50S ribosomal protein L23"/>
    <property type="match status" value="1"/>
</dbReference>
<sequence>MGIKVDSRDLVDIVKCPVVTEKATRLMELNQYTFDVDPRATKPMIKAAIEQLFEVKVTGMNTLNLPRKKKRVGKFQGFKPRYKRAIVSLEDGEPIRKVLFPDL</sequence>
<dbReference type="GO" id="GO:0019843">
    <property type="term" value="F:rRNA binding"/>
    <property type="evidence" value="ECO:0007669"/>
    <property type="project" value="UniProtKB-UniRule"/>
</dbReference>
<keyword evidence="8" id="KW-1185">Reference proteome</keyword>
<evidence type="ECO:0000256" key="6">
    <source>
        <dbReference type="HAMAP-Rule" id="MF_01369"/>
    </source>
</evidence>
<dbReference type="Proteomes" id="UP000269154">
    <property type="component" value="Unassembled WGS sequence"/>
</dbReference>
<keyword evidence="2 6" id="KW-0699">rRNA-binding</keyword>
<dbReference type="Gene3D" id="3.30.70.330">
    <property type="match status" value="1"/>
</dbReference>
<dbReference type="HAMAP" id="MF_01369_B">
    <property type="entry name" value="Ribosomal_uL23_B"/>
    <property type="match status" value="1"/>
</dbReference>
<protein>
    <recommendedName>
        <fullName evidence="6">Large ribosomal subunit protein uL23</fullName>
    </recommendedName>
</protein>
<evidence type="ECO:0000256" key="5">
    <source>
        <dbReference type="ARBA" id="ARBA00023274"/>
    </source>
</evidence>
<evidence type="ECO:0000256" key="4">
    <source>
        <dbReference type="ARBA" id="ARBA00022980"/>
    </source>
</evidence>
<dbReference type="NCBIfam" id="NF004363">
    <property type="entry name" value="PRK05738.2-4"/>
    <property type="match status" value="1"/>
</dbReference>
<dbReference type="Pfam" id="PF00276">
    <property type="entry name" value="Ribosomal_L23"/>
    <property type="match status" value="1"/>
</dbReference>
<evidence type="ECO:0000256" key="1">
    <source>
        <dbReference type="ARBA" id="ARBA00006700"/>
    </source>
</evidence>
<accession>A0A3N6P6W5</accession>
<dbReference type="AlphaFoldDB" id="A0A3N6P6W5"/>
<dbReference type="PANTHER" id="PTHR11620">
    <property type="entry name" value="60S RIBOSOMAL PROTEIN L23A"/>
    <property type="match status" value="1"/>
</dbReference>
<comment type="caution">
    <text evidence="7">The sequence shown here is derived from an EMBL/GenBank/DDBJ whole genome shotgun (WGS) entry which is preliminary data.</text>
</comment>
<proteinExistence type="inferred from homology"/>
<dbReference type="NCBIfam" id="NF004368">
    <property type="entry name" value="PRK05738.3-4"/>
    <property type="match status" value="1"/>
</dbReference>
<keyword evidence="4 6" id="KW-0689">Ribosomal protein</keyword>
<dbReference type="RefSeq" id="WP_124145130.1">
    <property type="nucleotide sequence ID" value="NZ_CAWOKI010000069.1"/>
</dbReference>
<evidence type="ECO:0000256" key="3">
    <source>
        <dbReference type="ARBA" id="ARBA00022884"/>
    </source>
</evidence>
<evidence type="ECO:0000313" key="8">
    <source>
        <dbReference type="Proteomes" id="UP000269154"/>
    </source>
</evidence>
<comment type="subunit">
    <text evidence="6">Part of the 50S ribosomal subunit. Contacts protein L29, and trigger factor when it is bound to the ribosome.</text>
</comment>
<dbReference type="InterPro" id="IPR012677">
    <property type="entry name" value="Nucleotide-bd_a/b_plait_sf"/>
</dbReference>
<organism evidence="7 8">
    <name type="scientific">Okeania hirsuta</name>
    <dbReference type="NCBI Taxonomy" id="1458930"/>
    <lineage>
        <taxon>Bacteria</taxon>
        <taxon>Bacillati</taxon>
        <taxon>Cyanobacteriota</taxon>
        <taxon>Cyanophyceae</taxon>
        <taxon>Oscillatoriophycideae</taxon>
        <taxon>Oscillatoriales</taxon>
        <taxon>Microcoleaceae</taxon>
        <taxon>Okeania</taxon>
    </lineage>
</organism>
<evidence type="ECO:0000313" key="7">
    <source>
        <dbReference type="EMBL" id="RQH40209.1"/>
    </source>
</evidence>
<dbReference type="GO" id="GO:0005840">
    <property type="term" value="C:ribosome"/>
    <property type="evidence" value="ECO:0007669"/>
    <property type="project" value="UniProtKB-KW"/>
</dbReference>
<dbReference type="EMBL" id="RCBY01000089">
    <property type="protein sequence ID" value="RQH40209.1"/>
    <property type="molecule type" value="Genomic_DNA"/>
</dbReference>
<dbReference type="GO" id="GO:0003735">
    <property type="term" value="F:structural constituent of ribosome"/>
    <property type="evidence" value="ECO:0007669"/>
    <property type="project" value="InterPro"/>
</dbReference>
<reference evidence="7 8" key="1">
    <citation type="journal article" date="2018" name="ACS Chem. Biol.">
        <title>Ketoreductase domain dysfunction expands chemodiversity: malyngamide biosynthesis in the cyanobacterium Okeania hirsuta.</title>
        <authorList>
            <person name="Moss N.A."/>
            <person name="Leao T."/>
            <person name="Rankin M."/>
            <person name="McCullough T.M."/>
            <person name="Qu P."/>
            <person name="Korobeynikov A."/>
            <person name="Smith J.L."/>
            <person name="Gerwick L."/>
            <person name="Gerwick W.H."/>
        </authorList>
    </citation>
    <scope>NUCLEOTIDE SEQUENCE [LARGE SCALE GENOMIC DNA]</scope>
    <source>
        <strain evidence="7 8">PAB10Feb10-1</strain>
    </source>
</reference>
<gene>
    <name evidence="6" type="primary">rplW</name>
    <name evidence="6" type="synonym">rpl23</name>
    <name evidence="7" type="ORF">D5R40_16420</name>
</gene>
<evidence type="ECO:0000256" key="2">
    <source>
        <dbReference type="ARBA" id="ARBA00022730"/>
    </source>
</evidence>
<keyword evidence="3 6" id="KW-0694">RNA-binding</keyword>
<dbReference type="InterPro" id="IPR013025">
    <property type="entry name" value="Ribosomal_uL23-like"/>
</dbReference>
<dbReference type="GO" id="GO:1990904">
    <property type="term" value="C:ribonucleoprotein complex"/>
    <property type="evidence" value="ECO:0007669"/>
    <property type="project" value="UniProtKB-KW"/>
</dbReference>
<dbReference type="OrthoDB" id="9793353at2"/>
<dbReference type="GO" id="GO:0006412">
    <property type="term" value="P:translation"/>
    <property type="evidence" value="ECO:0007669"/>
    <property type="project" value="UniProtKB-UniRule"/>
</dbReference>
<keyword evidence="5 6" id="KW-0687">Ribonucleoprotein</keyword>
<comment type="function">
    <text evidence="6">One of the early assembly proteins it binds 23S rRNA. One of the proteins that surrounds the polypeptide exit tunnel on the outside of the ribosome. Forms the main docking site for trigger factor binding to the ribosome.</text>
</comment>
<comment type="similarity">
    <text evidence="1 6">Belongs to the universal ribosomal protein uL23 family.</text>
</comment>
<name>A0A3N6P6W5_9CYAN</name>
<dbReference type="SUPFAM" id="SSF54189">
    <property type="entry name" value="Ribosomal proteins S24e, L23 and L15e"/>
    <property type="match status" value="1"/>
</dbReference>